<feature type="compositionally biased region" description="Polar residues" evidence="1">
    <location>
        <begin position="292"/>
        <end position="315"/>
    </location>
</feature>
<feature type="compositionally biased region" description="Polar residues" evidence="1">
    <location>
        <begin position="1"/>
        <end position="26"/>
    </location>
</feature>
<keyword evidence="3" id="KW-1185">Reference proteome</keyword>
<sequence>MSNNTNSSSKTQPPYASNPNHQNLLLNNGVGMPPQPQLSSGNHPGQNMMPPFMQPLPMNAAPFMNAANHNHFPLQNNHMHLPHMGLPGHQQGQPLVGGLGPQNSVGNPNYTNPMYPVQGQVMQNAAAPLNLSQFQGQMLAHSILNMLQQPNMNMSMPNSQFCVPYPMQNVNQQFPIQMPNPSQGVPYGMHPGLHPMFGFPNQVPQNSLFSANPQLGFVPGNQVQPQIDPNEKNLPPPNFNANAFVSSSPFSSHQLQGNTSQQLQGNTSGPLNPNLAHANNYQPPAYMKSHSQENSNGNVKTNVPNANWNGSPSKNFKNRPNRGGFHGGFQKSKFHDVNNGKRKSGFPKERNGRGPYSGRAGQDGLISKELKQQPER</sequence>
<gene>
    <name evidence="2" type="ORF">AYBTSS11_LOCUS24759</name>
</gene>
<organism evidence="2 3">
    <name type="scientific">Sphenostylis stenocarpa</name>
    <dbReference type="NCBI Taxonomy" id="92480"/>
    <lineage>
        <taxon>Eukaryota</taxon>
        <taxon>Viridiplantae</taxon>
        <taxon>Streptophyta</taxon>
        <taxon>Embryophyta</taxon>
        <taxon>Tracheophyta</taxon>
        <taxon>Spermatophyta</taxon>
        <taxon>Magnoliopsida</taxon>
        <taxon>eudicotyledons</taxon>
        <taxon>Gunneridae</taxon>
        <taxon>Pentapetalae</taxon>
        <taxon>rosids</taxon>
        <taxon>fabids</taxon>
        <taxon>Fabales</taxon>
        <taxon>Fabaceae</taxon>
        <taxon>Papilionoideae</taxon>
        <taxon>50 kb inversion clade</taxon>
        <taxon>NPAAA clade</taxon>
        <taxon>indigoferoid/millettioid clade</taxon>
        <taxon>Phaseoleae</taxon>
        <taxon>Sphenostylis</taxon>
    </lineage>
</organism>
<protein>
    <submittedName>
        <fullName evidence="2">Uncharacterized protein</fullName>
    </submittedName>
</protein>
<evidence type="ECO:0000313" key="3">
    <source>
        <dbReference type="Proteomes" id="UP001189624"/>
    </source>
</evidence>
<dbReference type="EMBL" id="OY731405">
    <property type="protein sequence ID" value="CAJ1972707.1"/>
    <property type="molecule type" value="Genomic_DNA"/>
</dbReference>
<accession>A0AA86TM95</accession>
<evidence type="ECO:0000313" key="2">
    <source>
        <dbReference type="EMBL" id="CAJ1972707.1"/>
    </source>
</evidence>
<feature type="compositionally biased region" description="Polar residues" evidence="1">
    <location>
        <begin position="245"/>
        <end position="282"/>
    </location>
</feature>
<dbReference type="Gramene" id="rna-AYBTSS11_LOCUS24759">
    <property type="protein sequence ID" value="CAJ1972707.1"/>
    <property type="gene ID" value="gene-AYBTSS11_LOCUS24759"/>
</dbReference>
<feature type="region of interest" description="Disordered" evidence="1">
    <location>
        <begin position="222"/>
        <end position="376"/>
    </location>
</feature>
<name>A0AA86TM95_9FABA</name>
<reference evidence="2" key="1">
    <citation type="submission" date="2023-10" db="EMBL/GenBank/DDBJ databases">
        <authorList>
            <person name="Domelevo Entfellner J.-B."/>
        </authorList>
    </citation>
    <scope>NUCLEOTIDE SEQUENCE</scope>
</reference>
<evidence type="ECO:0000256" key="1">
    <source>
        <dbReference type="SAM" id="MobiDB-lite"/>
    </source>
</evidence>
<dbReference type="AlphaFoldDB" id="A0AA86TM95"/>
<proteinExistence type="predicted"/>
<feature type="region of interest" description="Disordered" evidence="1">
    <location>
        <begin position="1"/>
        <end position="52"/>
    </location>
</feature>
<dbReference type="Proteomes" id="UP001189624">
    <property type="component" value="Chromosome 8"/>
</dbReference>
<feature type="compositionally biased region" description="Basic and acidic residues" evidence="1">
    <location>
        <begin position="366"/>
        <end position="376"/>
    </location>
</feature>